<accession>Q69PH5</accession>
<name>Q69PH5_ORYSJ</name>
<reference evidence="2" key="2">
    <citation type="journal article" date="2008" name="Nucleic Acids Res.">
        <title>The rice annotation project database (RAP-DB): 2008 update.</title>
        <authorList>
            <consortium name="The rice annotation project (RAP)"/>
        </authorList>
    </citation>
    <scope>GENOME REANNOTATION</scope>
    <source>
        <strain evidence="2">cv. Nipponbare</strain>
    </source>
</reference>
<dbReference type="AlphaFoldDB" id="Q69PH5"/>
<reference evidence="2" key="1">
    <citation type="journal article" date="2005" name="Nature">
        <title>The map-based sequence of the rice genome.</title>
        <authorList>
            <consortium name="International rice genome sequencing project (IRGSP)"/>
            <person name="Matsumoto T."/>
            <person name="Wu J."/>
            <person name="Kanamori H."/>
            <person name="Katayose Y."/>
            <person name="Fujisawa M."/>
            <person name="Namiki N."/>
            <person name="Mizuno H."/>
            <person name="Yamamoto K."/>
            <person name="Antonio B.A."/>
            <person name="Baba T."/>
            <person name="Sakata K."/>
            <person name="Nagamura Y."/>
            <person name="Aoki H."/>
            <person name="Arikawa K."/>
            <person name="Arita K."/>
            <person name="Bito T."/>
            <person name="Chiden Y."/>
            <person name="Fujitsuka N."/>
            <person name="Fukunaka R."/>
            <person name="Hamada M."/>
            <person name="Harada C."/>
            <person name="Hayashi A."/>
            <person name="Hijishita S."/>
            <person name="Honda M."/>
            <person name="Hosokawa S."/>
            <person name="Ichikawa Y."/>
            <person name="Idonuma A."/>
            <person name="Iijima M."/>
            <person name="Ikeda M."/>
            <person name="Ikeno M."/>
            <person name="Ito K."/>
            <person name="Ito S."/>
            <person name="Ito T."/>
            <person name="Ito Y."/>
            <person name="Ito Y."/>
            <person name="Iwabuchi A."/>
            <person name="Kamiya K."/>
            <person name="Karasawa W."/>
            <person name="Kurita K."/>
            <person name="Katagiri S."/>
            <person name="Kikuta A."/>
            <person name="Kobayashi H."/>
            <person name="Kobayashi N."/>
            <person name="Machita K."/>
            <person name="Maehara T."/>
            <person name="Masukawa M."/>
            <person name="Mizubayashi T."/>
            <person name="Mukai Y."/>
            <person name="Nagasaki H."/>
            <person name="Nagata Y."/>
            <person name="Naito S."/>
            <person name="Nakashima M."/>
            <person name="Nakama Y."/>
            <person name="Nakamichi Y."/>
            <person name="Nakamura M."/>
            <person name="Meguro A."/>
            <person name="Negishi M."/>
            <person name="Ohta I."/>
            <person name="Ohta T."/>
            <person name="Okamoto M."/>
            <person name="Ono N."/>
            <person name="Saji S."/>
            <person name="Sakaguchi M."/>
            <person name="Sakai K."/>
            <person name="Shibata M."/>
            <person name="Shimokawa T."/>
            <person name="Song J."/>
            <person name="Takazaki Y."/>
            <person name="Terasawa K."/>
            <person name="Tsugane M."/>
            <person name="Tsuji K."/>
            <person name="Ueda S."/>
            <person name="Waki K."/>
            <person name="Yamagata H."/>
            <person name="Yamamoto M."/>
            <person name="Yamamoto S."/>
            <person name="Yamane H."/>
            <person name="Yoshiki S."/>
            <person name="Yoshihara R."/>
            <person name="Yukawa K."/>
            <person name="Zhong H."/>
            <person name="Yano M."/>
            <person name="Yuan Q."/>
            <person name="Ouyang S."/>
            <person name="Liu J."/>
            <person name="Jones K.M."/>
            <person name="Gansberger K."/>
            <person name="Moffat K."/>
            <person name="Hill J."/>
            <person name="Bera J."/>
            <person name="Fadrosh D."/>
            <person name="Jin S."/>
            <person name="Johri S."/>
            <person name="Kim M."/>
            <person name="Overton L."/>
            <person name="Reardon M."/>
            <person name="Tsitrin T."/>
            <person name="Vuong H."/>
            <person name="Weaver B."/>
            <person name="Ciecko A."/>
            <person name="Tallon L."/>
            <person name="Jackson J."/>
            <person name="Pai G."/>
            <person name="Aken S.V."/>
            <person name="Utterback T."/>
            <person name="Reidmuller S."/>
            <person name="Feldblyum T."/>
            <person name="Hsiao J."/>
            <person name="Zismann V."/>
            <person name="Iobst S."/>
            <person name="de Vazeille A.R."/>
            <person name="Buell C.R."/>
            <person name="Ying K."/>
            <person name="Li Y."/>
            <person name="Lu T."/>
            <person name="Huang Y."/>
            <person name="Zhao Q."/>
            <person name="Feng Q."/>
            <person name="Zhang L."/>
            <person name="Zhu J."/>
            <person name="Weng Q."/>
            <person name="Mu J."/>
            <person name="Lu Y."/>
            <person name="Fan D."/>
            <person name="Liu Y."/>
            <person name="Guan J."/>
            <person name="Zhang Y."/>
            <person name="Yu S."/>
            <person name="Liu X."/>
            <person name="Zhang Y."/>
            <person name="Hong G."/>
            <person name="Han B."/>
            <person name="Choisne N."/>
            <person name="Demange N."/>
            <person name="Orjeda G."/>
            <person name="Samain S."/>
            <person name="Cattolico L."/>
            <person name="Pelletier E."/>
            <person name="Couloux A."/>
            <person name="Segurens B."/>
            <person name="Wincker P."/>
            <person name="D'Hont A."/>
            <person name="Scarpelli C."/>
            <person name="Weissenbach J."/>
            <person name="Salanoubat M."/>
            <person name="Quetier F."/>
            <person name="Yu Y."/>
            <person name="Kim H.R."/>
            <person name="Rambo T."/>
            <person name="Currie J."/>
            <person name="Collura K."/>
            <person name="Luo M."/>
            <person name="Yang T."/>
            <person name="Ammiraju J.S.S."/>
            <person name="Engler F."/>
            <person name="Soderlund C."/>
            <person name="Wing R.A."/>
            <person name="Palmer L.E."/>
            <person name="de la Bastide M."/>
            <person name="Spiegel L."/>
            <person name="Nascimento L."/>
            <person name="Zutavern T."/>
            <person name="O'Shaughnessy A."/>
            <person name="Dike S."/>
            <person name="Dedhia N."/>
            <person name="Preston R."/>
            <person name="Balija V."/>
            <person name="McCombie W.R."/>
            <person name="Chow T."/>
            <person name="Chen H."/>
            <person name="Chung M."/>
            <person name="Chen C."/>
            <person name="Shaw J."/>
            <person name="Wu H."/>
            <person name="Hsiao K."/>
            <person name="Chao Y."/>
            <person name="Chu M."/>
            <person name="Cheng C."/>
            <person name="Hour A."/>
            <person name="Lee P."/>
            <person name="Lin S."/>
            <person name="Lin Y."/>
            <person name="Liou J."/>
            <person name="Liu S."/>
            <person name="Hsing Y."/>
            <person name="Raghuvanshi S."/>
            <person name="Mohanty A."/>
            <person name="Bharti A.K."/>
            <person name="Gaur A."/>
            <person name="Gupta V."/>
            <person name="Kumar D."/>
            <person name="Ravi V."/>
            <person name="Vij S."/>
            <person name="Kapur A."/>
            <person name="Khurana P."/>
            <person name="Khurana P."/>
            <person name="Khurana J.P."/>
            <person name="Tyagi A.K."/>
            <person name="Gaikwad K."/>
            <person name="Singh A."/>
            <person name="Dalal V."/>
            <person name="Srivastava S."/>
            <person name="Dixit A."/>
            <person name="Pal A.K."/>
            <person name="Ghazi I.A."/>
            <person name="Yadav M."/>
            <person name="Pandit A."/>
            <person name="Bhargava A."/>
            <person name="Sureshbabu K."/>
            <person name="Batra K."/>
            <person name="Sharma T.R."/>
            <person name="Mohapatra T."/>
            <person name="Singh N.K."/>
            <person name="Messing J."/>
            <person name="Nelson A.B."/>
            <person name="Fuks G."/>
            <person name="Kavchok S."/>
            <person name="Keizer G."/>
            <person name="Linton E."/>
            <person name="Llaca V."/>
            <person name="Song R."/>
            <person name="Tanyolac B."/>
            <person name="Young S."/>
            <person name="Ho-Il K."/>
            <person name="Hahn J.H."/>
            <person name="Sangsakoo G."/>
            <person name="Vanavichit A."/>
            <person name="de Mattos Luiz.A.T."/>
            <person name="Zimmer P.D."/>
            <person name="Malone G."/>
            <person name="Dellagostin O."/>
            <person name="de Oliveira A.C."/>
            <person name="Bevan M."/>
            <person name="Bancroft I."/>
            <person name="Minx P."/>
            <person name="Cordum H."/>
            <person name="Wilson R."/>
            <person name="Cheng Z."/>
            <person name="Jin W."/>
            <person name="Jiang J."/>
            <person name="Leong S.A."/>
            <person name="Iwama H."/>
            <person name="Gojobori T."/>
            <person name="Itoh T."/>
            <person name="Niimura Y."/>
            <person name="Fujii Y."/>
            <person name="Habara T."/>
            <person name="Sakai H."/>
            <person name="Sato Y."/>
            <person name="Wilson G."/>
            <person name="Kumar K."/>
            <person name="McCouch S."/>
            <person name="Juretic N."/>
            <person name="Hoen D."/>
            <person name="Wright S."/>
            <person name="Bruskiewich R."/>
            <person name="Bureau T."/>
            <person name="Miyao A."/>
            <person name="Hirochika H."/>
            <person name="Nishikawa T."/>
            <person name="Kadowaki K."/>
            <person name="Sugiura M."/>
            <person name="Burr B."/>
            <person name="Sasaki T."/>
        </authorList>
    </citation>
    <scope>NUCLEOTIDE SEQUENCE [LARGE SCALE GENOMIC DNA]</scope>
    <source>
        <strain evidence="2">cv. Nipponbare</strain>
    </source>
</reference>
<dbReference type="Proteomes" id="UP000000763">
    <property type="component" value="Chromosome 9"/>
</dbReference>
<organism evidence="1 2">
    <name type="scientific">Oryza sativa subsp. japonica</name>
    <name type="common">Rice</name>
    <dbReference type="NCBI Taxonomy" id="39947"/>
    <lineage>
        <taxon>Eukaryota</taxon>
        <taxon>Viridiplantae</taxon>
        <taxon>Streptophyta</taxon>
        <taxon>Embryophyta</taxon>
        <taxon>Tracheophyta</taxon>
        <taxon>Spermatophyta</taxon>
        <taxon>Magnoliopsida</taxon>
        <taxon>Liliopsida</taxon>
        <taxon>Poales</taxon>
        <taxon>Poaceae</taxon>
        <taxon>BOP clade</taxon>
        <taxon>Oryzoideae</taxon>
        <taxon>Oryzeae</taxon>
        <taxon>Oryzinae</taxon>
        <taxon>Oryza</taxon>
        <taxon>Oryza sativa</taxon>
    </lineage>
</organism>
<proteinExistence type="predicted"/>
<evidence type="ECO:0000313" key="2">
    <source>
        <dbReference type="Proteomes" id="UP000000763"/>
    </source>
</evidence>
<gene>
    <name evidence="1" type="primary">OJ1081_G10.22</name>
</gene>
<dbReference type="EMBL" id="AP005551">
    <property type="protein sequence ID" value="BAD33563.1"/>
    <property type="molecule type" value="Genomic_DNA"/>
</dbReference>
<sequence length="53" mass="5877">MGLVWQADCDGYGCGCGCAYDGGRLAMTISRCMPARPSFIDLFILTRRVQEDR</sequence>
<protein>
    <submittedName>
        <fullName evidence="1">Uncharacterized protein</fullName>
    </submittedName>
</protein>
<evidence type="ECO:0000313" key="1">
    <source>
        <dbReference type="EMBL" id="BAD33563.1"/>
    </source>
</evidence>